<dbReference type="EMBL" id="BNJJ01000008">
    <property type="protein sequence ID" value="GHO85268.1"/>
    <property type="molecule type" value="Genomic_DNA"/>
</dbReference>
<comment type="subcellular location">
    <subcellularLocation>
        <location evidence="1">Cell membrane</location>
        <topology evidence="1">Single-pass type II membrane protein</topology>
    </subcellularLocation>
    <subcellularLocation>
        <location evidence="3">Membrane</location>
        <topology evidence="3">Single-pass type II membrane protein</topology>
    </subcellularLocation>
</comment>
<name>A0ABQ3VI18_9CHLR</name>
<sequence>MFGKPQRGDAVVVHYPPDPNTDVMARIIGLPGDDVKTAGSHIIVNGVFLNETYVQKPFNPESKEWKVPANSYFVLNDNRTITDDSRSWGTVNNDMIVGKAVVVFWPVSAWHVINSHPSVFGQLKNKQ</sequence>
<dbReference type="Gene3D" id="2.10.109.10">
    <property type="entry name" value="Umud Fragment, subunit A"/>
    <property type="match status" value="1"/>
</dbReference>
<evidence type="ECO:0000256" key="2">
    <source>
        <dbReference type="ARBA" id="ARBA00009370"/>
    </source>
</evidence>
<keyword evidence="3" id="KW-0378">Hydrolase</keyword>
<evidence type="ECO:0000313" key="5">
    <source>
        <dbReference type="EMBL" id="GHO85268.1"/>
    </source>
</evidence>
<dbReference type="NCBIfam" id="TIGR02227">
    <property type="entry name" value="sigpep_I_bact"/>
    <property type="match status" value="1"/>
</dbReference>
<dbReference type="Pfam" id="PF10502">
    <property type="entry name" value="Peptidase_S26"/>
    <property type="match status" value="1"/>
</dbReference>
<gene>
    <name evidence="5" type="ORF">KSZ_32740</name>
</gene>
<reference evidence="5 6" key="1">
    <citation type="journal article" date="2021" name="Int. J. Syst. Evol. Microbiol.">
        <title>Reticulibacter mediterranei gen. nov., sp. nov., within the new family Reticulibacteraceae fam. nov., and Ktedonospora formicarum gen. nov., sp. nov., Ktedonobacter robiniae sp. nov., Dictyobacter formicarum sp. nov. and Dictyobacter arantiisoli sp. nov., belonging to the class Ktedonobacteria.</title>
        <authorList>
            <person name="Yabe S."/>
            <person name="Zheng Y."/>
            <person name="Wang C.M."/>
            <person name="Sakai Y."/>
            <person name="Abe K."/>
            <person name="Yokota A."/>
            <person name="Donadio S."/>
            <person name="Cavaletti L."/>
            <person name="Monciardini P."/>
        </authorList>
    </citation>
    <scope>NUCLEOTIDE SEQUENCE [LARGE SCALE GENOMIC DNA]</scope>
    <source>
        <strain evidence="5 6">SOSP1-9</strain>
    </source>
</reference>
<dbReference type="InterPro" id="IPR000223">
    <property type="entry name" value="Pept_S26A_signal_pept_1"/>
</dbReference>
<dbReference type="EC" id="3.4.21.89" evidence="3"/>
<feature type="domain" description="Peptidase S26" evidence="4">
    <location>
        <begin position="2"/>
        <end position="105"/>
    </location>
</feature>
<dbReference type="PANTHER" id="PTHR43390">
    <property type="entry name" value="SIGNAL PEPTIDASE I"/>
    <property type="match status" value="1"/>
</dbReference>
<comment type="similarity">
    <text evidence="2 3">Belongs to the peptidase S26 family.</text>
</comment>
<dbReference type="InterPro" id="IPR019533">
    <property type="entry name" value="Peptidase_S26"/>
</dbReference>
<comment type="caution">
    <text evidence="5">The sequence shown here is derived from an EMBL/GenBank/DDBJ whole genome shotgun (WGS) entry which is preliminary data.</text>
</comment>
<evidence type="ECO:0000256" key="3">
    <source>
        <dbReference type="RuleBase" id="RU362042"/>
    </source>
</evidence>
<keyword evidence="3" id="KW-0645">Protease</keyword>
<dbReference type="Proteomes" id="UP000635565">
    <property type="component" value="Unassembled WGS sequence"/>
</dbReference>
<evidence type="ECO:0000259" key="4">
    <source>
        <dbReference type="Pfam" id="PF10502"/>
    </source>
</evidence>
<proteinExistence type="inferred from homology"/>
<protein>
    <recommendedName>
        <fullName evidence="3">Signal peptidase I</fullName>
        <ecNumber evidence="3">3.4.21.89</ecNumber>
    </recommendedName>
</protein>
<organism evidence="5 6">
    <name type="scientific">Dictyobacter formicarum</name>
    <dbReference type="NCBI Taxonomy" id="2778368"/>
    <lineage>
        <taxon>Bacteria</taxon>
        <taxon>Bacillati</taxon>
        <taxon>Chloroflexota</taxon>
        <taxon>Ktedonobacteria</taxon>
        <taxon>Ktedonobacterales</taxon>
        <taxon>Dictyobacteraceae</taxon>
        <taxon>Dictyobacter</taxon>
    </lineage>
</organism>
<dbReference type="PRINTS" id="PR00727">
    <property type="entry name" value="LEADERPTASE"/>
</dbReference>
<evidence type="ECO:0000313" key="6">
    <source>
        <dbReference type="Proteomes" id="UP000635565"/>
    </source>
</evidence>
<evidence type="ECO:0000256" key="1">
    <source>
        <dbReference type="ARBA" id="ARBA00004401"/>
    </source>
</evidence>
<dbReference type="CDD" id="cd06530">
    <property type="entry name" value="S26_SPase_I"/>
    <property type="match status" value="1"/>
</dbReference>
<comment type="catalytic activity">
    <reaction evidence="3">
        <text>Cleavage of hydrophobic, N-terminal signal or leader sequences from secreted and periplasmic proteins.</text>
        <dbReference type="EC" id="3.4.21.89"/>
    </reaction>
</comment>
<dbReference type="InterPro" id="IPR036286">
    <property type="entry name" value="LexA/Signal_pep-like_sf"/>
</dbReference>
<keyword evidence="6" id="KW-1185">Reference proteome</keyword>
<accession>A0ABQ3VI18</accession>
<dbReference type="SUPFAM" id="SSF51306">
    <property type="entry name" value="LexA/Signal peptidase"/>
    <property type="match status" value="1"/>
</dbReference>
<dbReference type="PANTHER" id="PTHR43390:SF1">
    <property type="entry name" value="CHLOROPLAST PROCESSING PEPTIDASE"/>
    <property type="match status" value="1"/>
</dbReference>